<evidence type="ECO:0000259" key="19">
    <source>
        <dbReference type="PROSITE" id="PS51192"/>
    </source>
</evidence>
<keyword evidence="3 16" id="KW-0813">Transport</keyword>
<dbReference type="Pfam" id="PF07516">
    <property type="entry name" value="SecA_SW"/>
    <property type="match status" value="1"/>
</dbReference>
<feature type="binding site" evidence="16">
    <location>
        <position position="87"/>
    </location>
    <ligand>
        <name>ATP</name>
        <dbReference type="ChEBI" id="CHEBI:30616"/>
    </ligand>
</feature>
<dbReference type="PROSITE" id="PS51192">
    <property type="entry name" value="HELICASE_ATP_BIND_1"/>
    <property type="match status" value="1"/>
</dbReference>
<evidence type="ECO:0000256" key="14">
    <source>
        <dbReference type="ARBA" id="ARBA00023136"/>
    </source>
</evidence>
<keyword evidence="6" id="KW-0997">Cell inner membrane</keyword>
<dbReference type="NCBIfam" id="NF009538">
    <property type="entry name" value="PRK12904.1"/>
    <property type="match status" value="1"/>
</dbReference>
<keyword evidence="7" id="KW-0479">Metal-binding</keyword>
<comment type="similarity">
    <text evidence="2 16 17">Belongs to the SecA family.</text>
</comment>
<dbReference type="GO" id="GO:0006605">
    <property type="term" value="P:protein targeting"/>
    <property type="evidence" value="ECO:0007669"/>
    <property type="project" value="UniProtKB-UniRule"/>
</dbReference>
<keyword evidence="14 16" id="KW-0472">Membrane</keyword>
<evidence type="ECO:0000256" key="7">
    <source>
        <dbReference type="ARBA" id="ARBA00022723"/>
    </source>
</evidence>
<gene>
    <name evidence="16 22" type="primary">secA</name>
    <name evidence="22" type="ORF">BN2475_470195</name>
</gene>
<feature type="region of interest" description="Disordered" evidence="18">
    <location>
        <begin position="893"/>
        <end position="912"/>
    </location>
</feature>
<dbReference type="InterPro" id="IPR036670">
    <property type="entry name" value="SecA_X-link_sf"/>
</dbReference>
<evidence type="ECO:0000256" key="11">
    <source>
        <dbReference type="ARBA" id="ARBA00022927"/>
    </source>
</evidence>
<dbReference type="STRING" id="1247936.BN2475_470195"/>
<evidence type="ECO:0000256" key="3">
    <source>
        <dbReference type="ARBA" id="ARBA00022448"/>
    </source>
</evidence>
<dbReference type="Pfam" id="PF21090">
    <property type="entry name" value="P-loop_SecA"/>
    <property type="match status" value="1"/>
</dbReference>
<dbReference type="GO" id="GO:0031522">
    <property type="term" value="C:cell envelope Sec protein transport complex"/>
    <property type="evidence" value="ECO:0007669"/>
    <property type="project" value="UniProtKB-ARBA"/>
</dbReference>
<dbReference type="SUPFAM" id="SSF81886">
    <property type="entry name" value="Helical scaffold and wing domains of SecA"/>
    <property type="match status" value="1"/>
</dbReference>
<feature type="binding site" evidence="16">
    <location>
        <position position="515"/>
    </location>
    <ligand>
        <name>ATP</name>
        <dbReference type="ChEBI" id="CHEBI:30616"/>
    </ligand>
</feature>
<comment type="catalytic activity">
    <reaction evidence="15 16">
        <text>ATP + H2O + cellular proteinSide 1 = ADP + phosphate + cellular proteinSide 2.</text>
        <dbReference type="EC" id="7.4.2.8"/>
    </reaction>
</comment>
<dbReference type="GO" id="GO:0017038">
    <property type="term" value="P:protein import"/>
    <property type="evidence" value="ECO:0007669"/>
    <property type="project" value="InterPro"/>
</dbReference>
<evidence type="ECO:0000256" key="8">
    <source>
        <dbReference type="ARBA" id="ARBA00022741"/>
    </source>
</evidence>
<keyword evidence="8 16" id="KW-0547">Nucleotide-binding</keyword>
<evidence type="ECO:0000259" key="20">
    <source>
        <dbReference type="PROSITE" id="PS51194"/>
    </source>
</evidence>
<evidence type="ECO:0000256" key="13">
    <source>
        <dbReference type="ARBA" id="ARBA00023010"/>
    </source>
</evidence>
<feature type="domain" description="Helicase C-terminal" evidence="20">
    <location>
        <begin position="440"/>
        <end position="645"/>
    </location>
</feature>
<dbReference type="OrthoDB" id="9805579at2"/>
<organism evidence="22 23">
    <name type="scientific">Paraburkholderia ribeironis</name>
    <dbReference type="NCBI Taxonomy" id="1247936"/>
    <lineage>
        <taxon>Bacteria</taxon>
        <taxon>Pseudomonadati</taxon>
        <taxon>Pseudomonadota</taxon>
        <taxon>Betaproteobacteria</taxon>
        <taxon>Burkholderiales</taxon>
        <taxon>Burkholderiaceae</taxon>
        <taxon>Paraburkholderia</taxon>
    </lineage>
</organism>
<dbReference type="PROSITE" id="PS01312">
    <property type="entry name" value="SECA"/>
    <property type="match status" value="1"/>
</dbReference>
<comment type="subunit">
    <text evidence="16">Monomer and homodimer. Part of the essential Sec protein translocation apparatus which comprises SecA, SecYEG and auxiliary proteins SecDF-YajC and YidC.</text>
</comment>
<dbReference type="InterPro" id="IPR011116">
    <property type="entry name" value="SecA_Wing/Scaffold"/>
</dbReference>
<keyword evidence="13 16" id="KW-0811">Translocation</keyword>
<dbReference type="InterPro" id="IPR020937">
    <property type="entry name" value="SecA_CS"/>
</dbReference>
<reference evidence="22 23" key="1">
    <citation type="submission" date="2016-12" db="EMBL/GenBank/DDBJ databases">
        <authorList>
            <person name="Song W.-J."/>
            <person name="Kurnit D.M."/>
        </authorList>
    </citation>
    <scope>NUCLEOTIDE SEQUENCE [LARGE SCALE GENOMIC DNA]</scope>
    <source>
        <strain evidence="22 23">STM7296</strain>
    </source>
</reference>
<dbReference type="InterPro" id="IPR004027">
    <property type="entry name" value="SEC_C_motif"/>
</dbReference>
<dbReference type="SMART" id="SM00957">
    <property type="entry name" value="SecA_DEAD"/>
    <property type="match status" value="1"/>
</dbReference>
<protein>
    <recommendedName>
        <fullName evidence="16 17">Protein translocase subunit SecA</fullName>
        <ecNumber evidence="16">7.4.2.8</ecNumber>
    </recommendedName>
</protein>
<dbReference type="InterPro" id="IPR000185">
    <property type="entry name" value="SecA"/>
</dbReference>
<dbReference type="InterPro" id="IPR011130">
    <property type="entry name" value="SecA_preprotein_X-link_dom"/>
</dbReference>
<dbReference type="Gene3D" id="1.10.3060.10">
    <property type="entry name" value="Helical scaffold and wing domains of SecA"/>
    <property type="match status" value="1"/>
</dbReference>
<evidence type="ECO:0000256" key="12">
    <source>
        <dbReference type="ARBA" id="ARBA00022967"/>
    </source>
</evidence>
<dbReference type="SMART" id="SM00958">
    <property type="entry name" value="SecA_PP_bind"/>
    <property type="match status" value="1"/>
</dbReference>
<dbReference type="GO" id="GO:0008564">
    <property type="term" value="F:protein-exporting ATPase activity"/>
    <property type="evidence" value="ECO:0007669"/>
    <property type="project" value="UniProtKB-EC"/>
</dbReference>
<evidence type="ECO:0000256" key="5">
    <source>
        <dbReference type="ARBA" id="ARBA00022490"/>
    </source>
</evidence>
<dbReference type="SUPFAM" id="SSF52540">
    <property type="entry name" value="P-loop containing nucleoside triphosphate hydrolases"/>
    <property type="match status" value="2"/>
</dbReference>
<dbReference type="FunFam" id="3.40.50.300:FF:000081">
    <property type="entry name" value="Preprotein translocase subunit SecA"/>
    <property type="match status" value="1"/>
</dbReference>
<dbReference type="PANTHER" id="PTHR30612">
    <property type="entry name" value="SECA INNER MEMBRANE COMPONENT OF SEC PROTEIN SECRETION SYSTEM"/>
    <property type="match status" value="1"/>
</dbReference>
<dbReference type="InterPro" id="IPR001650">
    <property type="entry name" value="Helicase_C-like"/>
</dbReference>
<evidence type="ECO:0000256" key="4">
    <source>
        <dbReference type="ARBA" id="ARBA00022475"/>
    </source>
</evidence>
<dbReference type="GO" id="GO:0005829">
    <property type="term" value="C:cytosol"/>
    <property type="evidence" value="ECO:0007669"/>
    <property type="project" value="TreeGrafter"/>
</dbReference>
<dbReference type="GO" id="GO:0065002">
    <property type="term" value="P:intracellular protein transmembrane transport"/>
    <property type="evidence" value="ECO:0007669"/>
    <property type="project" value="UniProtKB-UniRule"/>
</dbReference>
<evidence type="ECO:0000259" key="21">
    <source>
        <dbReference type="PROSITE" id="PS51196"/>
    </source>
</evidence>
<dbReference type="CDD" id="cd17928">
    <property type="entry name" value="DEXDc_SecA"/>
    <property type="match status" value="1"/>
</dbReference>
<keyword evidence="10 16" id="KW-0067">ATP-binding</keyword>
<accession>A0A1N7SAP8</accession>
<dbReference type="Pfam" id="PF02810">
    <property type="entry name" value="SEC-C"/>
    <property type="match status" value="1"/>
</dbReference>
<sequence>MTTGFLQKIFGSRNQRLVKQYQKTVAAINALEPQIEQLTDDQLRAKTGEFRQRVASGESLDKILPEAFAVCREASKRVLKMRHFDVQLIGGMALHYGKISEMRTGEGKTLVATLPVYLNALSGRGVHVVTVNDYLAQRDAEWMARVYNFLGLSVGINLSQMEHMAKQQAYAADITYGTNNEFGFDYLRDNMVYETEARVQRGLNFAVVDEVDSILIDEARTPLIISGQAEDHTELYVRMNALPPLLERQIGEEKADGTGVEKPGDYTLDEKGRQVFLTESGHEKAERLLAEWGLIGEGESLYAPQNITLMHHVYAALRAHTLFFKDQHYVVQNGEVVIVDEFTGRLMAGRRWSDGLHQAVEAKEHVKIQSENQTLASITFQNYFRMYAKLAGMTGTADTEAFEFNEIYGLETVVIPTNRPPKRTDKQDQIYKTARERYDAVIRDIRDCHERGQPVLVGTTSIENSELLSHLLKQAGLPHEVLNAKQHAREAEIVAEAGRPKRITIATNMAGRGTDIVLGGNAEKQASFVERDEMLADDEKQRRIQKLYDEWQTLHDQVKAAGGLHIVGTERHESRRIDNQLRGRAGRQGDPGSSRFYLSLEDPLLRIFAGDRVRAIMDRLKMPEGEAIEAGIVSRSIESAQRKVEARNFDIRKQLLEYDDVSNDQRKVIYQQRNELLEANDITETIGAMRHGVIADIVRQFVPAGSIEEQWDVPELEEVLRNEWQLDLAIQEMINESNSINADEILEAVEAAGDEAYEAKVELVGRESFSAFERSIMLQTLDRSWREHLAALDHLRQGIHLRGYAQKNPKQEYKREAFELFAAMLDAVKLEVTRVVMNVQIQSPEQLEEAAEQLEEQGSHLENVEFRHAEFAEAAAAAPVAAEAATAAMIGDAMSHGHGPSSQAASHVGADHVPKVGRNDPCPCGSGKKYKQCHGKIA</sequence>
<evidence type="ECO:0000256" key="16">
    <source>
        <dbReference type="HAMAP-Rule" id="MF_01382"/>
    </source>
</evidence>
<keyword evidence="5 16" id="KW-0963">Cytoplasm</keyword>
<comment type="function">
    <text evidence="16">Part of the Sec protein translocase complex. Interacts with the SecYEG preprotein conducting channel. Has a central role in coupling the hydrolysis of ATP to the transfer of proteins into and across the cell membrane, serving both as a receptor for the preprotein-SecB complex and as an ATP-driven molecular motor driving the stepwise translocation of polypeptide chains across the membrane.</text>
</comment>
<dbReference type="GO" id="GO:0043952">
    <property type="term" value="P:protein transport by the Sec complex"/>
    <property type="evidence" value="ECO:0007669"/>
    <property type="project" value="TreeGrafter"/>
</dbReference>
<name>A0A1N7SAP8_9BURK</name>
<dbReference type="GO" id="GO:0005524">
    <property type="term" value="F:ATP binding"/>
    <property type="evidence" value="ECO:0007669"/>
    <property type="project" value="UniProtKB-UniRule"/>
</dbReference>
<keyword evidence="11 16" id="KW-0653">Protein transport</keyword>
<keyword evidence="9" id="KW-0862">Zinc</keyword>
<feature type="binding site" evidence="16">
    <location>
        <begin position="105"/>
        <end position="109"/>
    </location>
    <ligand>
        <name>ATP</name>
        <dbReference type="ChEBI" id="CHEBI:30616"/>
    </ligand>
</feature>
<dbReference type="SUPFAM" id="SSF81767">
    <property type="entry name" value="Pre-protein crosslinking domain of SecA"/>
    <property type="match status" value="1"/>
</dbReference>
<dbReference type="InterPro" id="IPR014018">
    <property type="entry name" value="SecA_motor_DEAD"/>
</dbReference>
<dbReference type="Pfam" id="PF07517">
    <property type="entry name" value="SecA_DEAD"/>
    <property type="match status" value="1"/>
</dbReference>
<comment type="subcellular location">
    <subcellularLocation>
        <location evidence="16">Cell membrane</location>
        <topology evidence="16">Peripheral membrane protein</topology>
        <orientation evidence="16">Cytoplasmic side</orientation>
    </subcellularLocation>
    <subcellularLocation>
        <location evidence="16">Cytoplasm</location>
    </subcellularLocation>
    <text evidence="16">Distribution is 50-50.</text>
</comment>
<dbReference type="FunFam" id="3.40.50.300:FF:000113">
    <property type="entry name" value="Preprotein translocase subunit SecA"/>
    <property type="match status" value="1"/>
</dbReference>
<dbReference type="PRINTS" id="PR00906">
    <property type="entry name" value="SECA"/>
</dbReference>
<dbReference type="InterPro" id="IPR044722">
    <property type="entry name" value="SecA_SF2_C"/>
</dbReference>
<dbReference type="Pfam" id="PF01043">
    <property type="entry name" value="SecA_PP_bind"/>
    <property type="match status" value="1"/>
</dbReference>
<dbReference type="InterPro" id="IPR011115">
    <property type="entry name" value="SecA_DEAD"/>
</dbReference>
<evidence type="ECO:0000256" key="15">
    <source>
        <dbReference type="ARBA" id="ARBA00034006"/>
    </source>
</evidence>
<feature type="domain" description="SecA family profile" evidence="21">
    <location>
        <begin position="3"/>
        <end position="629"/>
    </location>
</feature>
<dbReference type="PANTHER" id="PTHR30612:SF0">
    <property type="entry name" value="CHLOROPLAST PROTEIN-TRANSPORTING ATPASE"/>
    <property type="match status" value="1"/>
</dbReference>
<evidence type="ECO:0000313" key="22">
    <source>
        <dbReference type="EMBL" id="SIT44467.1"/>
    </source>
</evidence>
<dbReference type="InterPro" id="IPR036266">
    <property type="entry name" value="SecA_Wing/Scaffold_sf"/>
</dbReference>
<dbReference type="InterPro" id="IPR027417">
    <property type="entry name" value="P-loop_NTPase"/>
</dbReference>
<keyword evidence="4 16" id="KW-1003">Cell membrane</keyword>
<evidence type="ECO:0000256" key="9">
    <source>
        <dbReference type="ARBA" id="ARBA00022833"/>
    </source>
</evidence>
<dbReference type="NCBIfam" id="TIGR00963">
    <property type="entry name" value="secA"/>
    <property type="match status" value="1"/>
</dbReference>
<dbReference type="RefSeq" id="WP_094781550.1">
    <property type="nucleotide sequence ID" value="NZ_CYGX02000047.1"/>
</dbReference>
<dbReference type="EMBL" id="CYGX02000047">
    <property type="protein sequence ID" value="SIT44467.1"/>
    <property type="molecule type" value="Genomic_DNA"/>
</dbReference>
<dbReference type="PROSITE" id="PS51194">
    <property type="entry name" value="HELICASE_CTER"/>
    <property type="match status" value="1"/>
</dbReference>
<evidence type="ECO:0000256" key="17">
    <source>
        <dbReference type="RuleBase" id="RU003874"/>
    </source>
</evidence>
<dbReference type="GO" id="GO:0046872">
    <property type="term" value="F:metal ion binding"/>
    <property type="evidence" value="ECO:0007669"/>
    <property type="project" value="UniProtKB-KW"/>
</dbReference>
<evidence type="ECO:0000313" key="23">
    <source>
        <dbReference type="Proteomes" id="UP000187012"/>
    </source>
</evidence>
<keyword evidence="12 16" id="KW-1278">Translocase</keyword>
<proteinExistence type="inferred from homology"/>
<evidence type="ECO:0000256" key="6">
    <source>
        <dbReference type="ARBA" id="ARBA00022519"/>
    </source>
</evidence>
<dbReference type="FunFam" id="3.90.1440.10:FF:000001">
    <property type="entry name" value="Preprotein translocase subunit SecA"/>
    <property type="match status" value="1"/>
</dbReference>
<dbReference type="AlphaFoldDB" id="A0A1N7SAP8"/>
<dbReference type="CDD" id="cd18803">
    <property type="entry name" value="SF2_C_secA"/>
    <property type="match status" value="1"/>
</dbReference>
<dbReference type="EC" id="7.4.2.8" evidence="16"/>
<dbReference type="GO" id="GO:0005886">
    <property type="term" value="C:plasma membrane"/>
    <property type="evidence" value="ECO:0007669"/>
    <property type="project" value="UniProtKB-SubCell"/>
</dbReference>
<dbReference type="InterPro" id="IPR014001">
    <property type="entry name" value="Helicase_ATP-bd"/>
</dbReference>
<keyword evidence="23" id="KW-1185">Reference proteome</keyword>
<feature type="domain" description="Helicase ATP-binding" evidence="19">
    <location>
        <begin position="89"/>
        <end position="247"/>
    </location>
</feature>
<evidence type="ECO:0000256" key="10">
    <source>
        <dbReference type="ARBA" id="ARBA00022840"/>
    </source>
</evidence>
<evidence type="ECO:0000256" key="18">
    <source>
        <dbReference type="SAM" id="MobiDB-lite"/>
    </source>
</evidence>
<dbReference type="PROSITE" id="PS51196">
    <property type="entry name" value="SECA_MOTOR_DEAD"/>
    <property type="match status" value="1"/>
</dbReference>
<evidence type="ECO:0000256" key="2">
    <source>
        <dbReference type="ARBA" id="ARBA00007650"/>
    </source>
</evidence>
<dbReference type="FunFam" id="1.10.3060.10:FF:000003">
    <property type="entry name" value="Protein translocase subunit SecA"/>
    <property type="match status" value="1"/>
</dbReference>
<dbReference type="HAMAP" id="MF_01382">
    <property type="entry name" value="SecA"/>
    <property type="match status" value="1"/>
</dbReference>
<dbReference type="Gene3D" id="3.90.1440.10">
    <property type="entry name" value="SecA, preprotein cross-linking domain"/>
    <property type="match status" value="1"/>
</dbReference>
<evidence type="ECO:0000256" key="1">
    <source>
        <dbReference type="ARBA" id="ARBA00001947"/>
    </source>
</evidence>
<comment type="cofactor">
    <cofactor evidence="1">
        <name>Zn(2+)</name>
        <dbReference type="ChEBI" id="CHEBI:29105"/>
    </cofactor>
</comment>
<dbReference type="Gene3D" id="3.40.50.300">
    <property type="entry name" value="P-loop containing nucleotide triphosphate hydrolases"/>
    <property type="match status" value="2"/>
</dbReference>
<dbReference type="Proteomes" id="UP000187012">
    <property type="component" value="Unassembled WGS sequence"/>
</dbReference>